<dbReference type="PRINTS" id="PR01299">
    <property type="entry name" value="PYOCIN"/>
</dbReference>
<dbReference type="InterPro" id="IPR035900">
    <property type="entry name" value="Colicin_E_sf"/>
</dbReference>
<evidence type="ECO:0000256" key="1">
    <source>
        <dbReference type="ARBA" id="ARBA00009346"/>
    </source>
</evidence>
<organism evidence="3 4">
    <name type="scientific">Vibrio spartinae</name>
    <dbReference type="NCBI Taxonomy" id="1918945"/>
    <lineage>
        <taxon>Bacteria</taxon>
        <taxon>Pseudomonadati</taxon>
        <taxon>Pseudomonadota</taxon>
        <taxon>Gammaproteobacteria</taxon>
        <taxon>Vibrionales</taxon>
        <taxon>Vibrionaceae</taxon>
        <taxon>Vibrio</taxon>
    </lineage>
</organism>
<protein>
    <submittedName>
        <fullName evidence="3">Microcin-E2 immunity protein</fullName>
    </submittedName>
</protein>
<dbReference type="EMBL" id="CP046269">
    <property type="protein sequence ID" value="QMV16204.1"/>
    <property type="molecule type" value="Genomic_DNA"/>
</dbReference>
<sequence>MIPFKNSLSEYTEREFTQFVELICDNELPESEEDKLVRHFSKIVGHPDGTDLIFWPKDGQDDSPEGIVAEVKQWRISQGLPCFKD</sequence>
<gene>
    <name evidence="3" type="primary">imm_2</name>
    <name evidence="3" type="ORF">Vspart_03589</name>
</gene>
<dbReference type="RefSeq" id="WP_182288959.1">
    <property type="nucleotide sequence ID" value="NZ_CP046269.1"/>
</dbReference>
<evidence type="ECO:0000313" key="4">
    <source>
        <dbReference type="Proteomes" id="UP000515264"/>
    </source>
</evidence>
<dbReference type="Proteomes" id="UP000515264">
    <property type="component" value="Chromosome 2"/>
</dbReference>
<dbReference type="Gene3D" id="1.10.1200.20">
    <property type="entry name" value="Colicin E immunity protein"/>
    <property type="match status" value="1"/>
</dbReference>
<dbReference type="SUPFAM" id="SSF47345">
    <property type="entry name" value="Colicin E immunity proteins"/>
    <property type="match status" value="1"/>
</dbReference>
<dbReference type="CDD" id="cd16363">
    <property type="entry name" value="Col_Im_like"/>
    <property type="match status" value="1"/>
</dbReference>
<proteinExistence type="inferred from homology"/>
<dbReference type="Pfam" id="PF01320">
    <property type="entry name" value="Colicin_Pyocin"/>
    <property type="match status" value="1"/>
</dbReference>
<comment type="similarity">
    <text evidence="1">Belongs to the colicins ColE2/ColE8/ColE9 and pyocins S1/S2 family.</text>
</comment>
<name>A0ABX6R3T7_9VIBR</name>
<dbReference type="InterPro" id="IPR000290">
    <property type="entry name" value="Colicin_pyocin"/>
</dbReference>
<evidence type="ECO:0000313" key="3">
    <source>
        <dbReference type="EMBL" id="QMV16204.1"/>
    </source>
</evidence>
<accession>A0ABX6R3T7</accession>
<keyword evidence="4" id="KW-1185">Reference proteome</keyword>
<evidence type="ECO:0000256" key="2">
    <source>
        <dbReference type="ARBA" id="ARBA00023025"/>
    </source>
</evidence>
<keyword evidence="2" id="KW-0079">Bacteriocin immunity</keyword>
<reference evidence="3 4" key="1">
    <citation type="journal article" date="2020" name="J. Nat. Prod.">
        <title>Genomics-Metabolomics Profiling Disclosed Marine Vibrio spartinae 3.6 as a Producer of a New Branched Side Chain Prodigiosin.</title>
        <authorList>
            <person name="Vitale G.A."/>
            <person name="Sciarretta M."/>
            <person name="Palma Esposito F."/>
            <person name="January G.G."/>
            <person name="Giaccio M."/>
            <person name="Bunk B."/>
            <person name="Sproer C."/>
            <person name="Bajerski F."/>
            <person name="Power D."/>
            <person name="Festa C."/>
            <person name="Monti M.C."/>
            <person name="D'Auria M.V."/>
            <person name="de Pascale D."/>
        </authorList>
    </citation>
    <scope>NUCLEOTIDE SEQUENCE [LARGE SCALE GENOMIC DNA]</scope>
    <source>
        <strain evidence="3 4">3.6</strain>
    </source>
</reference>